<dbReference type="InterPro" id="IPR036291">
    <property type="entry name" value="NAD(P)-bd_dom_sf"/>
</dbReference>
<protein>
    <submittedName>
        <fullName evidence="5">Sepiapterin reductase</fullName>
    </submittedName>
</protein>
<proteinExistence type="predicted"/>
<organism evidence="5 6">
    <name type="scientific">Thorsellia anophelis DSM 18579</name>
    <dbReference type="NCBI Taxonomy" id="1123402"/>
    <lineage>
        <taxon>Bacteria</taxon>
        <taxon>Pseudomonadati</taxon>
        <taxon>Pseudomonadota</taxon>
        <taxon>Gammaproteobacteria</taxon>
        <taxon>Enterobacterales</taxon>
        <taxon>Thorselliaceae</taxon>
        <taxon>Thorsellia</taxon>
    </lineage>
</organism>
<dbReference type="RefSeq" id="WP_177168654.1">
    <property type="nucleotide sequence ID" value="NZ_FOHV01000023.1"/>
</dbReference>
<dbReference type="GO" id="GO:0004757">
    <property type="term" value="F:sepiapterin reductase (NADP+) activity"/>
    <property type="evidence" value="ECO:0007669"/>
    <property type="project" value="TreeGrafter"/>
</dbReference>
<dbReference type="Gene3D" id="3.40.50.720">
    <property type="entry name" value="NAD(P)-binding Rossmann-like Domain"/>
    <property type="match status" value="1"/>
</dbReference>
<accession>A0A1I0E6S6</accession>
<dbReference type="PANTHER" id="PTHR44085:SF2">
    <property type="entry name" value="SEPIAPTERIN REDUCTASE"/>
    <property type="match status" value="1"/>
</dbReference>
<gene>
    <name evidence="5" type="ORF">SAMN02583745_02265</name>
</gene>
<evidence type="ECO:0000256" key="1">
    <source>
        <dbReference type="ARBA" id="ARBA00004496"/>
    </source>
</evidence>
<sequence length="252" mass="27360">MSATQSSLMIITGASKGLGLDIAKIAVKNGYDLITIARTDNNELTSLYHNGLPVEHIIADLSDSTAIDALLPKLTKALSKQYDNYTLINNAGTVDPIGLFNLDIDHNQITTAIQLNVTAPMRLSQLFISTLKDNRSCKKIINISSGAGRGPVAGWGVYCATKAALDRFSEVIALESNDVLVSSLAPGVIDTQMQSTIRSKDISQFPTLNRFTELHETGSLASPNETAQKIMHYLHSDSFGKTVIDDIRNYDF</sequence>
<dbReference type="Pfam" id="PF00106">
    <property type="entry name" value="adh_short"/>
    <property type="match status" value="1"/>
</dbReference>
<dbReference type="EMBL" id="FOHV01000023">
    <property type="protein sequence ID" value="SET40529.1"/>
    <property type="molecule type" value="Genomic_DNA"/>
</dbReference>
<keyword evidence="4" id="KW-0560">Oxidoreductase</keyword>
<reference evidence="6" key="1">
    <citation type="submission" date="2016-10" db="EMBL/GenBank/DDBJ databases">
        <authorList>
            <person name="Varghese N."/>
            <person name="Submissions S."/>
        </authorList>
    </citation>
    <scope>NUCLEOTIDE SEQUENCE [LARGE SCALE GENOMIC DNA]</scope>
    <source>
        <strain evidence="6">DSM 18579</strain>
    </source>
</reference>
<evidence type="ECO:0000313" key="5">
    <source>
        <dbReference type="EMBL" id="SET40529.1"/>
    </source>
</evidence>
<keyword evidence="6" id="KW-1185">Reference proteome</keyword>
<evidence type="ECO:0000313" key="6">
    <source>
        <dbReference type="Proteomes" id="UP000242642"/>
    </source>
</evidence>
<dbReference type="PROSITE" id="PS00061">
    <property type="entry name" value="ADH_SHORT"/>
    <property type="match status" value="1"/>
</dbReference>
<evidence type="ECO:0000256" key="4">
    <source>
        <dbReference type="ARBA" id="ARBA00023002"/>
    </source>
</evidence>
<dbReference type="InterPro" id="IPR002347">
    <property type="entry name" value="SDR_fam"/>
</dbReference>
<dbReference type="InterPro" id="IPR051721">
    <property type="entry name" value="Biopterin_syn/organic_redct"/>
</dbReference>
<evidence type="ECO:0000256" key="3">
    <source>
        <dbReference type="ARBA" id="ARBA00022857"/>
    </source>
</evidence>
<dbReference type="PANTHER" id="PTHR44085">
    <property type="entry name" value="SEPIAPTERIN REDUCTASE"/>
    <property type="match status" value="1"/>
</dbReference>
<dbReference type="AlphaFoldDB" id="A0A1I0E6S6"/>
<dbReference type="GO" id="GO:0006729">
    <property type="term" value="P:tetrahydrobiopterin biosynthetic process"/>
    <property type="evidence" value="ECO:0007669"/>
    <property type="project" value="TreeGrafter"/>
</dbReference>
<dbReference type="GO" id="GO:0005737">
    <property type="term" value="C:cytoplasm"/>
    <property type="evidence" value="ECO:0007669"/>
    <property type="project" value="UniProtKB-SubCell"/>
</dbReference>
<dbReference type="Proteomes" id="UP000242642">
    <property type="component" value="Unassembled WGS sequence"/>
</dbReference>
<comment type="subcellular location">
    <subcellularLocation>
        <location evidence="1">Cytoplasm</location>
    </subcellularLocation>
</comment>
<dbReference type="InterPro" id="IPR020904">
    <property type="entry name" value="Sc_DH/Rdtase_CS"/>
</dbReference>
<dbReference type="STRING" id="1123402.SAMN02583745_02265"/>
<dbReference type="SUPFAM" id="SSF51735">
    <property type="entry name" value="NAD(P)-binding Rossmann-fold domains"/>
    <property type="match status" value="1"/>
</dbReference>
<keyword evidence="3" id="KW-0521">NADP</keyword>
<name>A0A1I0E6S6_9GAMM</name>
<keyword evidence="2" id="KW-0963">Cytoplasm</keyword>
<evidence type="ECO:0000256" key="2">
    <source>
        <dbReference type="ARBA" id="ARBA00022490"/>
    </source>
</evidence>
<dbReference type="PRINTS" id="PR00081">
    <property type="entry name" value="GDHRDH"/>
</dbReference>